<reference evidence="2" key="1">
    <citation type="submission" date="2013-03" db="EMBL/GenBank/DDBJ databases">
        <authorList>
            <person name="Harkins D.M."/>
            <person name="Durkin A.S."/>
            <person name="Brinkac L.M."/>
            <person name="Haft D.H."/>
            <person name="Selengut J.D."/>
            <person name="Sanka R."/>
            <person name="DePew J."/>
            <person name="Purushe J."/>
            <person name="Hartskeerl R.A."/>
            <person name="Ahmed A."/>
            <person name="van der Linden H."/>
            <person name="Goris M.G.A."/>
            <person name="Vinetz J.M."/>
            <person name="Sutton G.G."/>
            <person name="Nierman W.C."/>
            <person name="Fouts D.E."/>
        </authorList>
    </citation>
    <scope>NUCLEOTIDE SEQUENCE [LARGE SCALE GENOMIC DNA]</scope>
    <source>
        <strain evidence="2">ICFT</strain>
    </source>
</reference>
<dbReference type="AlphaFoldDB" id="N1WHT3"/>
<dbReference type="Proteomes" id="UP000012313">
    <property type="component" value="Unassembled WGS sequence"/>
</dbReference>
<comment type="caution">
    <text evidence="2">The sequence shown here is derived from an EMBL/GenBank/DDBJ whole genome shotgun (WGS) entry which is preliminary data.</text>
</comment>
<organism evidence="2 3">
    <name type="scientific">Leptospira weilii serovar Ranarum str. ICFT</name>
    <dbReference type="NCBI Taxonomy" id="1218598"/>
    <lineage>
        <taxon>Bacteria</taxon>
        <taxon>Pseudomonadati</taxon>
        <taxon>Spirochaetota</taxon>
        <taxon>Spirochaetia</taxon>
        <taxon>Leptospirales</taxon>
        <taxon>Leptospiraceae</taxon>
        <taxon>Leptospira</taxon>
    </lineage>
</organism>
<evidence type="ECO:0000313" key="3">
    <source>
        <dbReference type="Proteomes" id="UP000012313"/>
    </source>
</evidence>
<evidence type="ECO:0000313" key="2">
    <source>
        <dbReference type="EMBL" id="EMY78475.1"/>
    </source>
</evidence>
<accession>N1WHT3</accession>
<name>N1WHT3_9LEPT</name>
<protein>
    <submittedName>
        <fullName evidence="2">Uncharacterized protein</fullName>
    </submittedName>
</protein>
<dbReference type="EMBL" id="AOHC02000021">
    <property type="protein sequence ID" value="EMY78475.1"/>
    <property type="molecule type" value="Genomic_DNA"/>
</dbReference>
<gene>
    <name evidence="2" type="ORF">LEP1GSC060_3814</name>
</gene>
<feature type="region of interest" description="Disordered" evidence="1">
    <location>
        <begin position="15"/>
        <end position="40"/>
    </location>
</feature>
<keyword evidence="3" id="KW-1185">Reference proteome</keyword>
<proteinExistence type="predicted"/>
<evidence type="ECO:0000256" key="1">
    <source>
        <dbReference type="SAM" id="MobiDB-lite"/>
    </source>
</evidence>
<feature type="compositionally biased region" description="Basic residues" evidence="1">
    <location>
        <begin position="27"/>
        <end position="38"/>
    </location>
</feature>
<sequence>MCKRSVIRHLCGPLNTGTAGFQEKTQGKKQNRSGKKNHQIALPKGSGRIFSVHTILSENFKKRSPLKTKKRKARTFRFSNFDVLFLNEDLDSGRENADITS</sequence>